<accession>A0ABM1F380</accession>
<feature type="transmembrane region" description="Helical" evidence="10">
    <location>
        <begin position="38"/>
        <end position="63"/>
    </location>
</feature>
<evidence type="ECO:0000256" key="8">
    <source>
        <dbReference type="ARBA" id="ARBA00023224"/>
    </source>
</evidence>
<feature type="transmembrane region" description="Helical" evidence="10">
    <location>
        <begin position="203"/>
        <end position="225"/>
    </location>
</feature>
<dbReference type="InterPro" id="IPR000276">
    <property type="entry name" value="GPCR_Rhodpsn"/>
</dbReference>
<evidence type="ECO:0000256" key="7">
    <source>
        <dbReference type="ARBA" id="ARBA00023170"/>
    </source>
</evidence>
<evidence type="ECO:0000313" key="13">
    <source>
        <dbReference type="RefSeq" id="XP_014678901.1"/>
    </source>
</evidence>
<evidence type="ECO:0000313" key="12">
    <source>
        <dbReference type="Proteomes" id="UP000695022"/>
    </source>
</evidence>
<dbReference type="Proteomes" id="UP000695022">
    <property type="component" value="Unplaced"/>
</dbReference>
<evidence type="ECO:0000256" key="2">
    <source>
        <dbReference type="ARBA" id="ARBA00022475"/>
    </source>
</evidence>
<proteinExistence type="inferred from homology"/>
<protein>
    <submittedName>
        <fullName evidence="13">Protein trapped in endoderm-1-like</fullName>
    </submittedName>
</protein>
<dbReference type="GeneID" id="106818745"/>
<dbReference type="Pfam" id="PF00001">
    <property type="entry name" value="7tm_1"/>
    <property type="match status" value="1"/>
</dbReference>
<feature type="transmembrane region" description="Helical" evidence="10">
    <location>
        <begin position="153"/>
        <end position="174"/>
    </location>
</feature>
<dbReference type="PANTHER" id="PTHR24228:SF74">
    <property type="entry name" value="G-PROTEIN COUPLED RECEPTORS FAMILY 1 PROFILE DOMAIN-CONTAINING PROTEIN"/>
    <property type="match status" value="1"/>
</dbReference>
<keyword evidence="3 9" id="KW-0812">Transmembrane</keyword>
<keyword evidence="5 9" id="KW-0297">G-protein coupled receptor</keyword>
<keyword evidence="12" id="KW-1185">Reference proteome</keyword>
<organism evidence="12 13">
    <name type="scientific">Priapulus caudatus</name>
    <name type="common">Priapulid worm</name>
    <dbReference type="NCBI Taxonomy" id="37621"/>
    <lineage>
        <taxon>Eukaryota</taxon>
        <taxon>Metazoa</taxon>
        <taxon>Ecdysozoa</taxon>
        <taxon>Scalidophora</taxon>
        <taxon>Priapulida</taxon>
        <taxon>Priapulimorpha</taxon>
        <taxon>Priapulimorphida</taxon>
        <taxon>Priapulidae</taxon>
        <taxon>Priapulus</taxon>
    </lineage>
</organism>
<evidence type="ECO:0000256" key="9">
    <source>
        <dbReference type="RuleBase" id="RU000688"/>
    </source>
</evidence>
<dbReference type="PROSITE" id="PS00237">
    <property type="entry name" value="G_PROTEIN_RECEP_F1_1"/>
    <property type="match status" value="1"/>
</dbReference>
<reference evidence="13" key="1">
    <citation type="submission" date="2025-08" db="UniProtKB">
        <authorList>
            <consortium name="RefSeq"/>
        </authorList>
    </citation>
    <scope>IDENTIFICATION</scope>
</reference>
<feature type="transmembrane region" description="Helical" evidence="10">
    <location>
        <begin position="115"/>
        <end position="133"/>
    </location>
</feature>
<evidence type="ECO:0000256" key="1">
    <source>
        <dbReference type="ARBA" id="ARBA00004651"/>
    </source>
</evidence>
<evidence type="ECO:0000259" key="11">
    <source>
        <dbReference type="PROSITE" id="PS50262"/>
    </source>
</evidence>
<dbReference type="PROSITE" id="PS50262">
    <property type="entry name" value="G_PROTEIN_RECEP_F1_2"/>
    <property type="match status" value="1"/>
</dbReference>
<evidence type="ECO:0000256" key="3">
    <source>
        <dbReference type="ARBA" id="ARBA00022692"/>
    </source>
</evidence>
<keyword evidence="6 10" id="KW-0472">Membrane</keyword>
<name>A0ABM1F380_PRICU</name>
<evidence type="ECO:0000256" key="10">
    <source>
        <dbReference type="SAM" id="Phobius"/>
    </source>
</evidence>
<dbReference type="Gene3D" id="1.20.1070.10">
    <property type="entry name" value="Rhodopsin 7-helix transmembrane proteins"/>
    <property type="match status" value="1"/>
</dbReference>
<evidence type="ECO:0000256" key="5">
    <source>
        <dbReference type="ARBA" id="ARBA00023040"/>
    </source>
</evidence>
<dbReference type="SUPFAM" id="SSF81321">
    <property type="entry name" value="Family A G protein-coupled receptor-like"/>
    <property type="match status" value="1"/>
</dbReference>
<gene>
    <name evidence="13" type="primary">LOC106818745</name>
</gene>
<keyword evidence="4 10" id="KW-1133">Transmembrane helix</keyword>
<dbReference type="InterPro" id="IPR017452">
    <property type="entry name" value="GPCR_Rhodpsn_7TM"/>
</dbReference>
<dbReference type="RefSeq" id="XP_014678901.1">
    <property type="nucleotide sequence ID" value="XM_014823415.1"/>
</dbReference>
<evidence type="ECO:0000256" key="6">
    <source>
        <dbReference type="ARBA" id="ARBA00023136"/>
    </source>
</evidence>
<dbReference type="PRINTS" id="PR00237">
    <property type="entry name" value="GPCRRHODOPSN"/>
</dbReference>
<comment type="subcellular location">
    <subcellularLocation>
        <location evidence="1">Cell membrane</location>
        <topology evidence="1">Multi-pass membrane protein</topology>
    </subcellularLocation>
</comment>
<feature type="transmembrane region" description="Helical" evidence="10">
    <location>
        <begin position="75"/>
        <end position="95"/>
    </location>
</feature>
<comment type="similarity">
    <text evidence="9">Belongs to the G-protein coupled receptor 1 family.</text>
</comment>
<sequence>MTTAAAVTVSMETTDMAAELANVTAATMYVYPAALSNFAATMACAFVVLGCLGNGTTIVALLASEKLRSHATTMFVISLAVTDFIYCVFNMPLTASRYIHMAWVHSDELCMIFPFLFYGNVAVSILNLLTITINRYVLICHTKTYQRIYRQPYIAFMIVASWLVPVVFLVPPLFGVWGRYGEKPQTSSCTILEDENGNSPKSAIFAVGIGVPMIVIVLCYLRIYWQMQADQVAARSIIIHL</sequence>
<evidence type="ECO:0000256" key="4">
    <source>
        <dbReference type="ARBA" id="ARBA00022989"/>
    </source>
</evidence>
<keyword evidence="8 9" id="KW-0807">Transducer</keyword>
<keyword evidence="7 9" id="KW-0675">Receptor</keyword>
<dbReference type="PANTHER" id="PTHR24228">
    <property type="entry name" value="B2 BRADYKININ RECEPTOR/ANGIOTENSIN II RECEPTOR"/>
    <property type="match status" value="1"/>
</dbReference>
<keyword evidence="2" id="KW-1003">Cell membrane</keyword>
<feature type="domain" description="G-protein coupled receptors family 1 profile" evidence="11">
    <location>
        <begin position="53"/>
        <end position="241"/>
    </location>
</feature>